<dbReference type="Proteomes" id="UP000016658">
    <property type="component" value="Unassembled WGS sequence"/>
</dbReference>
<dbReference type="EMBL" id="AWVI01000040">
    <property type="protein sequence ID" value="ERK45594.1"/>
    <property type="molecule type" value="Genomic_DNA"/>
</dbReference>
<keyword evidence="1" id="KW-0472">Membrane</keyword>
<protein>
    <submittedName>
        <fullName evidence="2">Uncharacterized protein</fullName>
    </submittedName>
</protein>
<keyword evidence="1" id="KW-1133">Transmembrane helix</keyword>
<sequence length="249" mass="30200">MKKIEIINLYIQTIEKESTIKNYELNQNQKFSFYNLSSFIVSIIMAVLNGTISIFNKLENLSFYLLLDYFLSIVSFGLCIYIAIYILMFFVKKVIPTLFEIVFSDKHSTKRKEADREYFYQCMIPKLSLLNEYELLLDSIENNAFFNIDFSSIKYEIMMKYSKYIFEIYHSLNSIVPPLTRFRFRTSIYKNYLIFMDYSFVKQYYNQFQQVFNNYKNKQSLWGNYYSISEINRLDFMIKELQQRLNNFK</sequence>
<evidence type="ECO:0000313" key="3">
    <source>
        <dbReference type="Proteomes" id="UP000016658"/>
    </source>
</evidence>
<evidence type="ECO:0000256" key="1">
    <source>
        <dbReference type="SAM" id="Phobius"/>
    </source>
</evidence>
<comment type="caution">
    <text evidence="2">The sequence shown here is derived from an EMBL/GenBank/DDBJ whole genome shotgun (WGS) entry which is preliminary data.</text>
</comment>
<accession>U2PPB4</accession>
<feature type="transmembrane region" description="Helical" evidence="1">
    <location>
        <begin position="33"/>
        <end position="55"/>
    </location>
</feature>
<name>U2PPB4_9FIRM</name>
<dbReference type="RefSeq" id="WP_035402553.1">
    <property type="nucleotide sequence ID" value="NZ_KI271017.1"/>
</dbReference>
<reference evidence="2 3" key="1">
    <citation type="submission" date="2013-06" db="EMBL/GenBank/DDBJ databases">
        <authorList>
            <person name="Weinstock G."/>
            <person name="Sodergren E."/>
            <person name="Lobos E.A."/>
            <person name="Fulton L."/>
            <person name="Fulton R."/>
            <person name="Courtney L."/>
            <person name="Fronick C."/>
            <person name="O'Laughlin M."/>
            <person name="Godfrey J."/>
            <person name="Wilson R.M."/>
            <person name="Miner T."/>
            <person name="Farmer C."/>
            <person name="Delehaunty K."/>
            <person name="Cordes M."/>
            <person name="Minx P."/>
            <person name="Tomlinson C."/>
            <person name="Chen J."/>
            <person name="Wollam A."/>
            <person name="Pepin K.H."/>
            <person name="Bhonagiri V."/>
            <person name="Zhang X."/>
            <person name="Warren W."/>
            <person name="Mitreva M."/>
            <person name="Mardis E.R."/>
            <person name="Wilson R.K."/>
        </authorList>
    </citation>
    <scope>NUCLEOTIDE SEQUENCE [LARGE SCALE GENOMIC DNA]</scope>
    <source>
        <strain evidence="2 3">ATCC 27803</strain>
    </source>
</reference>
<dbReference type="HOGENOM" id="CLU_1114492_0_0_9"/>
<proteinExistence type="predicted"/>
<evidence type="ECO:0000313" key="2">
    <source>
        <dbReference type="EMBL" id="ERK45594.1"/>
    </source>
</evidence>
<feature type="transmembrane region" description="Helical" evidence="1">
    <location>
        <begin position="61"/>
        <end position="91"/>
    </location>
</feature>
<gene>
    <name evidence="2" type="ORF">HMPREF0367_00939</name>
</gene>
<dbReference type="AlphaFoldDB" id="U2PPB4"/>
<organism evidence="2 3">
    <name type="scientific">Faecalitalea cylindroides ATCC 27803</name>
    <dbReference type="NCBI Taxonomy" id="649755"/>
    <lineage>
        <taxon>Bacteria</taxon>
        <taxon>Bacillati</taxon>
        <taxon>Bacillota</taxon>
        <taxon>Erysipelotrichia</taxon>
        <taxon>Erysipelotrichales</taxon>
        <taxon>Erysipelotrichaceae</taxon>
        <taxon>Faecalitalea</taxon>
    </lineage>
</organism>
<keyword evidence="1" id="KW-0812">Transmembrane</keyword>